<dbReference type="InterPro" id="IPR011051">
    <property type="entry name" value="RmlC_Cupin_sf"/>
</dbReference>
<feature type="domain" description="HTH araC/xylS-type" evidence="4">
    <location>
        <begin position="186"/>
        <end position="284"/>
    </location>
</feature>
<dbReference type="KEGG" id="pswu:SY83_10285"/>
<keyword evidence="1" id="KW-0805">Transcription regulation</keyword>
<dbReference type="EMBL" id="CP011388">
    <property type="protein sequence ID" value="ANE46596.1"/>
    <property type="molecule type" value="Genomic_DNA"/>
</dbReference>
<dbReference type="Pfam" id="PF02311">
    <property type="entry name" value="AraC_binding"/>
    <property type="match status" value="1"/>
</dbReference>
<accession>A0A172TI07</accession>
<dbReference type="PROSITE" id="PS01124">
    <property type="entry name" value="HTH_ARAC_FAMILY_2"/>
    <property type="match status" value="1"/>
</dbReference>
<proteinExistence type="predicted"/>
<dbReference type="PANTHER" id="PTHR46796">
    <property type="entry name" value="HTH-TYPE TRANSCRIPTIONAL ACTIVATOR RHAS-RELATED"/>
    <property type="match status" value="1"/>
</dbReference>
<dbReference type="Proteomes" id="UP000076927">
    <property type="component" value="Chromosome"/>
</dbReference>
<organism evidence="5 6">
    <name type="scientific">Paenibacillus swuensis</name>
    <dbReference type="NCBI Taxonomy" id="1178515"/>
    <lineage>
        <taxon>Bacteria</taxon>
        <taxon>Bacillati</taxon>
        <taxon>Bacillota</taxon>
        <taxon>Bacilli</taxon>
        <taxon>Bacillales</taxon>
        <taxon>Paenibacillaceae</taxon>
        <taxon>Paenibacillus</taxon>
    </lineage>
</organism>
<keyword evidence="6" id="KW-1185">Reference proteome</keyword>
<reference evidence="5 6" key="1">
    <citation type="submission" date="2015-01" db="EMBL/GenBank/DDBJ databases">
        <title>Paenibacillus swuensis/DY6/whole genome sequencing.</title>
        <authorList>
            <person name="Kim M.K."/>
            <person name="Srinivasan S."/>
            <person name="Lee J.-J."/>
        </authorList>
    </citation>
    <scope>NUCLEOTIDE SEQUENCE [LARGE SCALE GENOMIC DNA]</scope>
    <source>
        <strain evidence="5 6">DY6</strain>
    </source>
</reference>
<keyword evidence="2" id="KW-0238">DNA-binding</keyword>
<dbReference type="GO" id="GO:0043565">
    <property type="term" value="F:sequence-specific DNA binding"/>
    <property type="evidence" value="ECO:0007669"/>
    <property type="project" value="InterPro"/>
</dbReference>
<dbReference type="InterPro" id="IPR050204">
    <property type="entry name" value="AraC_XylS_family_regulators"/>
</dbReference>
<dbReference type="InterPro" id="IPR003313">
    <property type="entry name" value="AraC-bd"/>
</dbReference>
<dbReference type="InterPro" id="IPR009057">
    <property type="entry name" value="Homeodomain-like_sf"/>
</dbReference>
<evidence type="ECO:0000313" key="5">
    <source>
        <dbReference type="EMBL" id="ANE46596.1"/>
    </source>
</evidence>
<dbReference type="Gene3D" id="2.60.120.10">
    <property type="entry name" value="Jelly Rolls"/>
    <property type="match status" value="1"/>
</dbReference>
<evidence type="ECO:0000256" key="2">
    <source>
        <dbReference type="ARBA" id="ARBA00023125"/>
    </source>
</evidence>
<sequence length="289" mass="32263">MADVGIIEYVDRFEDTQTGIADESFIARNIISNMIQHAHPHAELTFILGGSGMFVDPQGSSMNVKSGSVLFIPGLLRHGFTTSTGWRGISVHYHPERLDGYGRLLHKQLLQFQNQQIVTYKMNEPALSHICKLIELLNSEINLTGPHLEKSRALLLNLMLVHIHSVGKPESAARKPGSKGVQLEVAEVVAELERSFQDGINIDSIISNYGHSPSFFRKVFKESTGVSPKKYVMRLRLDHAKSLIRDTSVSITQAAYDSGFSSLTQFNTAFYKDVGMTPKAWRILNRVKP</sequence>
<dbReference type="GO" id="GO:0003700">
    <property type="term" value="F:DNA-binding transcription factor activity"/>
    <property type="evidence" value="ECO:0007669"/>
    <property type="project" value="InterPro"/>
</dbReference>
<dbReference type="Gene3D" id="1.10.10.60">
    <property type="entry name" value="Homeodomain-like"/>
    <property type="match status" value="2"/>
</dbReference>
<dbReference type="AlphaFoldDB" id="A0A172TI07"/>
<protein>
    <recommendedName>
        <fullName evidence="4">HTH araC/xylS-type domain-containing protein</fullName>
    </recommendedName>
</protein>
<dbReference type="SUPFAM" id="SSF51182">
    <property type="entry name" value="RmlC-like cupins"/>
    <property type="match status" value="1"/>
</dbReference>
<dbReference type="SMART" id="SM00342">
    <property type="entry name" value="HTH_ARAC"/>
    <property type="match status" value="1"/>
</dbReference>
<evidence type="ECO:0000259" key="4">
    <source>
        <dbReference type="PROSITE" id="PS01124"/>
    </source>
</evidence>
<dbReference type="RefSeq" id="WP_068606196.1">
    <property type="nucleotide sequence ID" value="NZ_CP011388.1"/>
</dbReference>
<dbReference type="SUPFAM" id="SSF46689">
    <property type="entry name" value="Homeodomain-like"/>
    <property type="match status" value="2"/>
</dbReference>
<name>A0A172TI07_9BACL</name>
<dbReference type="PATRIC" id="fig|1178515.4.peg.2060"/>
<evidence type="ECO:0000256" key="3">
    <source>
        <dbReference type="ARBA" id="ARBA00023163"/>
    </source>
</evidence>
<evidence type="ECO:0000256" key="1">
    <source>
        <dbReference type="ARBA" id="ARBA00023015"/>
    </source>
</evidence>
<gene>
    <name evidence="5" type="ORF">SY83_10285</name>
</gene>
<dbReference type="InterPro" id="IPR014710">
    <property type="entry name" value="RmlC-like_jellyroll"/>
</dbReference>
<evidence type="ECO:0000313" key="6">
    <source>
        <dbReference type="Proteomes" id="UP000076927"/>
    </source>
</evidence>
<dbReference type="OrthoDB" id="345413at2"/>
<dbReference type="InterPro" id="IPR018060">
    <property type="entry name" value="HTH_AraC"/>
</dbReference>
<dbReference type="STRING" id="1178515.SY83_10285"/>
<keyword evidence="3" id="KW-0804">Transcription</keyword>
<dbReference type="Pfam" id="PF12833">
    <property type="entry name" value="HTH_18"/>
    <property type="match status" value="1"/>
</dbReference>